<feature type="compositionally biased region" description="Polar residues" evidence="8">
    <location>
        <begin position="732"/>
        <end position="743"/>
    </location>
</feature>
<dbReference type="GO" id="GO:0006508">
    <property type="term" value="P:proteolysis"/>
    <property type="evidence" value="ECO:0007669"/>
    <property type="project" value="UniProtKB-KW"/>
</dbReference>
<feature type="region of interest" description="Disordered" evidence="8">
    <location>
        <begin position="429"/>
        <end position="453"/>
    </location>
</feature>
<sequence>MSDYEQASFDDSFRRWSAPESNSSLAWILPTTILCAYVFLQALQSFQFPVWAWIVQLFRPVAPSNEAGFSESTMQRTGGLLRSILGLNGEGLLQKGVRGFKSALGGGPNDVPPGLGNISNSCYQNSIIQGLAALPSLRDYLSTVTAEHPSLTAETTNGALHDLISKLNDPANTGHNFWIGGKLKSMSTFTQQDAQEYYSKVLDELDREVKKVSSSKRRSSVSWLEATKSLSDSPEAKEQAAPVSANSCTDSKMLPNPLDGLLAQRVGCTACGYSEGLSLIDFNCITVSLGANHGYDIRECLDEYTKLEYIDGVECAKCTLLKLEKTLTPLATANPDSPFAAKLQAVSEMLEDEKLDDNTLVKTLNIPKKNWLKSSKSKQIVVARAPKSLVLHVNRSIFDETTFAQYKNTAGVSYPKILDLGNWCLGNSPSGSRQPDMSLEKWPRDPKESMLKETDEEVVMSPFQYRLRAAVTHFGSHGNGHYVCYRPHARIVTESVKSDNKDTAQSPDESRSEQPCDSSTQSFMGRTIDPMTESLTQPCTEMFEEQWWRFSDDTVYAVQEEQAHQANVFMLFYERLGEPVTTDAPEAKSIPATIAVAEDAPLPHGKPQPGIGDVVDVEAAITTPLPDDDDLFDLIPSEQSNEPASSIAVVAPPTTLPPHPWLTQDGQATRGGLSSQDTETEMSEAESEDAPSTQVTSDDETELSHPPTPKPITRVPPHAMRTAGNAGARGQGSRQSLPMVSAT</sequence>
<evidence type="ECO:0000256" key="5">
    <source>
        <dbReference type="ARBA" id="ARBA00022786"/>
    </source>
</evidence>
<evidence type="ECO:0000256" key="8">
    <source>
        <dbReference type="SAM" id="MobiDB-lite"/>
    </source>
</evidence>
<dbReference type="EMBL" id="ML979132">
    <property type="protein sequence ID" value="KAF1921574.1"/>
    <property type="molecule type" value="Genomic_DNA"/>
</dbReference>
<name>A0A6A5R3J4_AMPQU</name>
<dbReference type="InterPro" id="IPR050164">
    <property type="entry name" value="Peptidase_C19"/>
</dbReference>
<dbReference type="SUPFAM" id="SSF54001">
    <property type="entry name" value="Cysteine proteinases"/>
    <property type="match status" value="1"/>
</dbReference>
<dbReference type="InterPro" id="IPR038765">
    <property type="entry name" value="Papain-like_cys_pep_sf"/>
</dbReference>
<feature type="compositionally biased region" description="Basic and acidic residues" evidence="8">
    <location>
        <begin position="496"/>
        <end position="514"/>
    </location>
</feature>
<evidence type="ECO:0000313" key="11">
    <source>
        <dbReference type="Proteomes" id="UP000800096"/>
    </source>
</evidence>
<keyword evidence="11" id="KW-1185">Reference proteome</keyword>
<evidence type="ECO:0000259" key="9">
    <source>
        <dbReference type="PROSITE" id="PS50235"/>
    </source>
</evidence>
<feature type="compositionally biased region" description="Basic and acidic residues" evidence="8">
    <location>
        <begin position="438"/>
        <end position="453"/>
    </location>
</feature>
<dbReference type="GO" id="GO:0016579">
    <property type="term" value="P:protein deubiquitination"/>
    <property type="evidence" value="ECO:0007669"/>
    <property type="project" value="InterPro"/>
</dbReference>
<dbReference type="Pfam" id="PF00443">
    <property type="entry name" value="UCH"/>
    <property type="match status" value="1"/>
</dbReference>
<evidence type="ECO:0000256" key="4">
    <source>
        <dbReference type="ARBA" id="ARBA00022670"/>
    </source>
</evidence>
<reference evidence="10" key="1">
    <citation type="journal article" date="2020" name="Stud. Mycol.">
        <title>101 Dothideomycetes genomes: a test case for predicting lifestyles and emergence of pathogens.</title>
        <authorList>
            <person name="Haridas S."/>
            <person name="Albert R."/>
            <person name="Binder M."/>
            <person name="Bloem J."/>
            <person name="Labutti K."/>
            <person name="Salamov A."/>
            <person name="Andreopoulos B."/>
            <person name="Baker S."/>
            <person name="Barry K."/>
            <person name="Bills G."/>
            <person name="Bluhm B."/>
            <person name="Cannon C."/>
            <person name="Castanera R."/>
            <person name="Culley D."/>
            <person name="Daum C."/>
            <person name="Ezra D."/>
            <person name="Gonzalez J."/>
            <person name="Henrissat B."/>
            <person name="Kuo A."/>
            <person name="Liang C."/>
            <person name="Lipzen A."/>
            <person name="Lutzoni F."/>
            <person name="Magnuson J."/>
            <person name="Mondo S."/>
            <person name="Nolan M."/>
            <person name="Ohm R."/>
            <person name="Pangilinan J."/>
            <person name="Park H.-J."/>
            <person name="Ramirez L."/>
            <person name="Alfaro M."/>
            <person name="Sun H."/>
            <person name="Tritt A."/>
            <person name="Yoshinaga Y."/>
            <person name="Zwiers L.-H."/>
            <person name="Turgeon B."/>
            <person name="Goodwin S."/>
            <person name="Spatafora J."/>
            <person name="Crous P."/>
            <person name="Grigoriev I."/>
        </authorList>
    </citation>
    <scope>NUCLEOTIDE SEQUENCE</scope>
    <source>
        <strain evidence="10">HMLAC05119</strain>
    </source>
</reference>
<feature type="compositionally biased region" description="Polar residues" evidence="8">
    <location>
        <begin position="664"/>
        <end position="677"/>
    </location>
</feature>
<evidence type="ECO:0000256" key="1">
    <source>
        <dbReference type="ARBA" id="ARBA00000707"/>
    </source>
</evidence>
<feature type="compositionally biased region" description="Polar residues" evidence="8">
    <location>
        <begin position="515"/>
        <end position="524"/>
    </location>
</feature>
<evidence type="ECO:0000313" key="10">
    <source>
        <dbReference type="EMBL" id="KAF1921574.1"/>
    </source>
</evidence>
<organism evidence="10 11">
    <name type="scientific">Ampelomyces quisqualis</name>
    <name type="common">Powdery mildew agent</name>
    <dbReference type="NCBI Taxonomy" id="50730"/>
    <lineage>
        <taxon>Eukaryota</taxon>
        <taxon>Fungi</taxon>
        <taxon>Dikarya</taxon>
        <taxon>Ascomycota</taxon>
        <taxon>Pezizomycotina</taxon>
        <taxon>Dothideomycetes</taxon>
        <taxon>Pleosporomycetidae</taxon>
        <taxon>Pleosporales</taxon>
        <taxon>Pleosporineae</taxon>
        <taxon>Phaeosphaeriaceae</taxon>
        <taxon>Ampelomyces</taxon>
    </lineage>
</organism>
<comment type="similarity">
    <text evidence="2">Belongs to the peptidase C19 family.</text>
</comment>
<keyword evidence="7" id="KW-0788">Thiol protease</keyword>
<dbReference type="InterPro" id="IPR028889">
    <property type="entry name" value="USP"/>
</dbReference>
<dbReference type="Gene3D" id="3.90.70.10">
    <property type="entry name" value="Cysteine proteinases"/>
    <property type="match status" value="1"/>
</dbReference>
<dbReference type="Proteomes" id="UP000800096">
    <property type="component" value="Unassembled WGS sequence"/>
</dbReference>
<dbReference type="AlphaFoldDB" id="A0A6A5R3J4"/>
<dbReference type="PANTHER" id="PTHR24006:SF888">
    <property type="entry name" value="UBIQUITIN CARBOXYL-TERMINAL HYDROLASE 30"/>
    <property type="match status" value="1"/>
</dbReference>
<dbReference type="PROSITE" id="PS50235">
    <property type="entry name" value="USP_3"/>
    <property type="match status" value="1"/>
</dbReference>
<dbReference type="PANTHER" id="PTHR24006">
    <property type="entry name" value="UBIQUITIN CARBOXYL-TERMINAL HYDROLASE"/>
    <property type="match status" value="1"/>
</dbReference>
<protein>
    <recommendedName>
        <fullName evidence="3">ubiquitinyl hydrolase 1</fullName>
        <ecNumber evidence="3">3.4.19.12</ecNumber>
    </recommendedName>
</protein>
<dbReference type="OrthoDB" id="2020758at2759"/>
<feature type="domain" description="USP" evidence="9">
    <location>
        <begin position="113"/>
        <end position="576"/>
    </location>
</feature>
<evidence type="ECO:0000256" key="7">
    <source>
        <dbReference type="ARBA" id="ARBA00022807"/>
    </source>
</evidence>
<dbReference type="GO" id="GO:0004843">
    <property type="term" value="F:cysteine-type deubiquitinase activity"/>
    <property type="evidence" value="ECO:0007669"/>
    <property type="project" value="UniProtKB-EC"/>
</dbReference>
<feature type="region of interest" description="Disordered" evidence="8">
    <location>
        <begin position="495"/>
        <end position="529"/>
    </location>
</feature>
<dbReference type="EC" id="3.4.19.12" evidence="3"/>
<gene>
    <name evidence="10" type="ORF">BDU57DRAFT_53878</name>
</gene>
<dbReference type="GO" id="GO:0005634">
    <property type="term" value="C:nucleus"/>
    <property type="evidence" value="ECO:0007669"/>
    <property type="project" value="TreeGrafter"/>
</dbReference>
<keyword evidence="6" id="KW-0378">Hydrolase</keyword>
<keyword evidence="4" id="KW-0645">Protease</keyword>
<feature type="region of interest" description="Disordered" evidence="8">
    <location>
        <begin position="624"/>
        <end position="743"/>
    </location>
</feature>
<evidence type="ECO:0000256" key="3">
    <source>
        <dbReference type="ARBA" id="ARBA00012759"/>
    </source>
</evidence>
<evidence type="ECO:0000256" key="6">
    <source>
        <dbReference type="ARBA" id="ARBA00022801"/>
    </source>
</evidence>
<feature type="compositionally biased region" description="Acidic residues" evidence="8">
    <location>
        <begin position="678"/>
        <end position="689"/>
    </location>
</feature>
<comment type="catalytic activity">
    <reaction evidence="1">
        <text>Thiol-dependent hydrolysis of ester, thioester, amide, peptide and isopeptide bonds formed by the C-terminal Gly of ubiquitin (a 76-residue protein attached to proteins as an intracellular targeting signal).</text>
        <dbReference type="EC" id="3.4.19.12"/>
    </reaction>
</comment>
<dbReference type="InterPro" id="IPR001394">
    <property type="entry name" value="Peptidase_C19_UCH"/>
</dbReference>
<proteinExistence type="inferred from homology"/>
<evidence type="ECO:0000256" key="2">
    <source>
        <dbReference type="ARBA" id="ARBA00009085"/>
    </source>
</evidence>
<keyword evidence="5" id="KW-0833">Ubl conjugation pathway</keyword>
<accession>A0A6A5R3J4</accession>
<dbReference type="GO" id="GO:0005829">
    <property type="term" value="C:cytosol"/>
    <property type="evidence" value="ECO:0007669"/>
    <property type="project" value="TreeGrafter"/>
</dbReference>
<dbReference type="CDD" id="cd02662">
    <property type="entry name" value="Peptidase_C19F"/>
    <property type="match status" value="1"/>
</dbReference>